<sequence>MDPQSELWNYAISALVQRSSGGQLLGSDLYQELRLKAKNSFRSKDGFSRGMSVIDIADKTIQIIEVDQPVRCRSIEQEVKIEHRTVLNHLHKAGLKKKLDVWVPHQF</sequence>
<comment type="caution">
    <text evidence="1">The sequence shown here is derived from an EMBL/GenBank/DDBJ whole genome shotgun (WGS) entry which is preliminary data.</text>
</comment>
<protein>
    <submittedName>
        <fullName evidence="1">Uncharacterized protein</fullName>
    </submittedName>
</protein>
<dbReference type="EMBL" id="BMAO01006817">
    <property type="protein sequence ID" value="GFR11789.1"/>
    <property type="molecule type" value="Genomic_DNA"/>
</dbReference>
<proteinExistence type="predicted"/>
<dbReference type="Proteomes" id="UP000887116">
    <property type="component" value="Unassembled WGS sequence"/>
</dbReference>
<evidence type="ECO:0000313" key="1">
    <source>
        <dbReference type="EMBL" id="GFR11789.1"/>
    </source>
</evidence>
<gene>
    <name evidence="1" type="ORF">TNCT_166261</name>
</gene>
<evidence type="ECO:0000313" key="2">
    <source>
        <dbReference type="Proteomes" id="UP000887116"/>
    </source>
</evidence>
<organism evidence="1 2">
    <name type="scientific">Trichonephila clavata</name>
    <name type="common">Joro spider</name>
    <name type="synonym">Nephila clavata</name>
    <dbReference type="NCBI Taxonomy" id="2740835"/>
    <lineage>
        <taxon>Eukaryota</taxon>
        <taxon>Metazoa</taxon>
        <taxon>Ecdysozoa</taxon>
        <taxon>Arthropoda</taxon>
        <taxon>Chelicerata</taxon>
        <taxon>Arachnida</taxon>
        <taxon>Araneae</taxon>
        <taxon>Araneomorphae</taxon>
        <taxon>Entelegynae</taxon>
        <taxon>Araneoidea</taxon>
        <taxon>Nephilidae</taxon>
        <taxon>Trichonephila</taxon>
    </lineage>
</organism>
<reference evidence="1" key="1">
    <citation type="submission" date="2020-07" db="EMBL/GenBank/DDBJ databases">
        <title>Multicomponent nature underlies the extraordinary mechanical properties of spider dragline silk.</title>
        <authorList>
            <person name="Kono N."/>
            <person name="Nakamura H."/>
            <person name="Mori M."/>
            <person name="Yoshida Y."/>
            <person name="Ohtoshi R."/>
            <person name="Malay A.D."/>
            <person name="Moran D.A.P."/>
            <person name="Tomita M."/>
            <person name="Numata K."/>
            <person name="Arakawa K."/>
        </authorList>
    </citation>
    <scope>NUCLEOTIDE SEQUENCE</scope>
</reference>
<accession>A0A8X6GWT7</accession>
<name>A0A8X6GWT7_TRICU</name>
<keyword evidence="2" id="KW-1185">Reference proteome</keyword>
<dbReference type="OrthoDB" id="8056906at2759"/>
<dbReference type="AlphaFoldDB" id="A0A8X6GWT7"/>